<dbReference type="Proteomes" id="UP001589836">
    <property type="component" value="Unassembled WGS sequence"/>
</dbReference>
<organism evidence="3 4">
    <name type="scientific">Pontibacillus salicampi</name>
    <dbReference type="NCBI Taxonomy" id="1449801"/>
    <lineage>
        <taxon>Bacteria</taxon>
        <taxon>Bacillati</taxon>
        <taxon>Bacillota</taxon>
        <taxon>Bacilli</taxon>
        <taxon>Bacillales</taxon>
        <taxon>Bacillaceae</taxon>
        <taxon>Pontibacillus</taxon>
    </lineage>
</organism>
<dbReference type="Pfam" id="PF16571">
    <property type="entry name" value="FBP_C"/>
    <property type="match status" value="1"/>
</dbReference>
<dbReference type="CDD" id="cd16342">
    <property type="entry name" value="FusC_FusB"/>
    <property type="match status" value="1"/>
</dbReference>
<feature type="domain" description="Elongation factor G-binding protein C-terminal treble-clef zinc-finger" evidence="2">
    <location>
        <begin position="100"/>
        <end position="201"/>
    </location>
</feature>
<dbReference type="Pfam" id="PF07299">
    <property type="entry name" value="EF-G-binding_N"/>
    <property type="match status" value="1"/>
</dbReference>
<protein>
    <submittedName>
        <fullName evidence="3">FusB/FusC family EF-G-binding protein</fullName>
    </submittedName>
</protein>
<evidence type="ECO:0000313" key="4">
    <source>
        <dbReference type="Proteomes" id="UP001589836"/>
    </source>
</evidence>
<dbReference type="InterPro" id="IPR032330">
    <property type="entry name" value="EF-G-binding_C"/>
</dbReference>
<name>A0ABV6LKN2_9BACI</name>
<evidence type="ECO:0000259" key="2">
    <source>
        <dbReference type="Pfam" id="PF16571"/>
    </source>
</evidence>
<proteinExistence type="predicted"/>
<dbReference type="InterPro" id="IPR010841">
    <property type="entry name" value="EF-G-binding_N"/>
</dbReference>
<comment type="caution">
    <text evidence="3">The sequence shown here is derived from an EMBL/GenBank/DDBJ whole genome shotgun (WGS) entry which is preliminary data.</text>
</comment>
<accession>A0ABV6LKN2</accession>
<keyword evidence="4" id="KW-1185">Reference proteome</keyword>
<dbReference type="InterPro" id="IPR038344">
    <property type="entry name" value="EF-G_N_sf"/>
</dbReference>
<dbReference type="Gene3D" id="1.20.1280.250">
    <property type="match status" value="1"/>
</dbReference>
<dbReference type="EMBL" id="JBHLTP010000003">
    <property type="protein sequence ID" value="MFC0522869.1"/>
    <property type="molecule type" value="Genomic_DNA"/>
</dbReference>
<dbReference type="RefSeq" id="WP_377345393.1">
    <property type="nucleotide sequence ID" value="NZ_JBHLTP010000003.1"/>
</dbReference>
<gene>
    <name evidence="3" type="ORF">ACFFGV_04595</name>
</gene>
<evidence type="ECO:0000313" key="3">
    <source>
        <dbReference type="EMBL" id="MFC0522869.1"/>
    </source>
</evidence>
<feature type="domain" description="Elongation factor G-binding protein N-terminal" evidence="1">
    <location>
        <begin position="4"/>
        <end position="86"/>
    </location>
</feature>
<reference evidence="3 4" key="1">
    <citation type="submission" date="2024-09" db="EMBL/GenBank/DDBJ databases">
        <authorList>
            <person name="Sun Q."/>
            <person name="Mori K."/>
        </authorList>
    </citation>
    <scope>NUCLEOTIDE SEQUENCE [LARGE SCALE GENOMIC DNA]</scope>
    <source>
        <strain evidence="3 4">NCAIM B.02529</strain>
    </source>
</reference>
<sequence>MEPFIHNHHFNYIQQQIYILQYSVKSVHDKEILSAIRYEAERKITSIFTSLTEEQKRLVTSFSDLHQEHEFYGYLESLLPYRVMFPYMTEVEVKNLFPNKKMDVPALSYINFKAISYLGWNDHQLQKKYIIYPFKGRIRAIEAHITSIQQKNVCALCNQFTKVGLVTAQTENSSGAYYKAVGNYICMDSYECNRNITNIANVDTFVERIVTGE</sequence>
<evidence type="ECO:0000259" key="1">
    <source>
        <dbReference type="Pfam" id="PF07299"/>
    </source>
</evidence>